<proteinExistence type="predicted"/>
<dbReference type="EMBL" id="RCHS01004285">
    <property type="protein sequence ID" value="RMX36609.1"/>
    <property type="molecule type" value="Genomic_DNA"/>
</dbReference>
<dbReference type="InterPro" id="IPR054465">
    <property type="entry name" value="Integrase_p58-like_C"/>
</dbReference>
<protein>
    <recommendedName>
        <fullName evidence="2">Integrase p58-like C-terminal domain-containing protein</fullName>
    </recommendedName>
</protein>
<keyword evidence="4" id="KW-1185">Reference proteome</keyword>
<accession>A0A3M6T5M1</accession>
<gene>
    <name evidence="3" type="ORF">pdam_00022416</name>
</gene>
<evidence type="ECO:0000259" key="2">
    <source>
        <dbReference type="Pfam" id="PF22938"/>
    </source>
</evidence>
<sequence length="293" mass="33070">MLSFSSSANTGGWGTDQSQFGFKIGAVCTSVSPWEICVLYTCCVALTKQRVHRDIRQNREVAQRRQKDAYDKGVKHTVYQPGDLILRYTPQLKLGEGSKFHRQWQGPYEIVKQVTEVTYLVKKVQGHSRRSRVVHFNNLRFYQRRQEPAEGETADFTRSAEGVEMDAKEVEDKLDTPTMPSDNELDEPCNSDIFQVSDQDGSKVGVDMQAANSDVDTPPVKNDTPPEGMDESEVDVSDEIGDGNHELEEGGATYQSQRPVQMRTPPDRYGEWVLSCIQEIVARLQTLEATKNM</sequence>
<feature type="region of interest" description="Disordered" evidence="1">
    <location>
        <begin position="212"/>
        <end position="263"/>
    </location>
</feature>
<evidence type="ECO:0000313" key="4">
    <source>
        <dbReference type="Proteomes" id="UP000275408"/>
    </source>
</evidence>
<evidence type="ECO:0000313" key="3">
    <source>
        <dbReference type="EMBL" id="RMX36609.1"/>
    </source>
</evidence>
<feature type="compositionally biased region" description="Acidic residues" evidence="1">
    <location>
        <begin position="228"/>
        <end position="241"/>
    </location>
</feature>
<organism evidence="3 4">
    <name type="scientific">Pocillopora damicornis</name>
    <name type="common">Cauliflower coral</name>
    <name type="synonym">Millepora damicornis</name>
    <dbReference type="NCBI Taxonomy" id="46731"/>
    <lineage>
        <taxon>Eukaryota</taxon>
        <taxon>Metazoa</taxon>
        <taxon>Cnidaria</taxon>
        <taxon>Anthozoa</taxon>
        <taxon>Hexacorallia</taxon>
        <taxon>Scleractinia</taxon>
        <taxon>Astrocoeniina</taxon>
        <taxon>Pocilloporidae</taxon>
        <taxon>Pocillopora</taxon>
    </lineage>
</organism>
<dbReference type="AlphaFoldDB" id="A0A3M6T5M1"/>
<name>A0A3M6T5M1_POCDA</name>
<dbReference type="Proteomes" id="UP000275408">
    <property type="component" value="Unassembled WGS sequence"/>
</dbReference>
<dbReference type="Pfam" id="PF22938">
    <property type="entry name" value="Integrase_p58_C"/>
    <property type="match status" value="1"/>
</dbReference>
<comment type="caution">
    <text evidence="3">The sequence shown here is derived from an EMBL/GenBank/DDBJ whole genome shotgun (WGS) entry which is preliminary data.</text>
</comment>
<feature type="domain" description="Integrase p58-like C-terminal" evidence="2">
    <location>
        <begin position="106"/>
        <end position="140"/>
    </location>
</feature>
<reference evidence="3 4" key="1">
    <citation type="journal article" date="2018" name="Sci. Rep.">
        <title>Comparative analysis of the Pocillopora damicornis genome highlights role of immune system in coral evolution.</title>
        <authorList>
            <person name="Cunning R."/>
            <person name="Bay R.A."/>
            <person name="Gillette P."/>
            <person name="Baker A.C."/>
            <person name="Traylor-Knowles N."/>
        </authorList>
    </citation>
    <scope>NUCLEOTIDE SEQUENCE [LARGE SCALE GENOMIC DNA]</scope>
    <source>
        <strain evidence="3">RSMAS</strain>
        <tissue evidence="3">Whole animal</tissue>
    </source>
</reference>
<evidence type="ECO:0000256" key="1">
    <source>
        <dbReference type="SAM" id="MobiDB-lite"/>
    </source>
</evidence>